<name>A0A2W4ISX2_9PSEU</name>
<keyword evidence="2" id="KW-0560">Oxidoreductase</keyword>
<organism evidence="4">
    <name type="scientific">Thermocrispum agreste</name>
    <dbReference type="NCBI Taxonomy" id="37925"/>
    <lineage>
        <taxon>Bacteria</taxon>
        <taxon>Bacillati</taxon>
        <taxon>Actinomycetota</taxon>
        <taxon>Actinomycetes</taxon>
        <taxon>Pseudonocardiales</taxon>
        <taxon>Pseudonocardiaceae</taxon>
        <taxon>Thermocrispum</taxon>
    </lineage>
</organism>
<dbReference type="EMBL" id="QGUI01000908">
    <property type="protein sequence ID" value="PZM89980.1"/>
    <property type="molecule type" value="Genomic_DNA"/>
</dbReference>
<dbReference type="SUPFAM" id="SSF51735">
    <property type="entry name" value="NAD(P)-binding Rossmann-fold domains"/>
    <property type="match status" value="1"/>
</dbReference>
<evidence type="ECO:0000256" key="3">
    <source>
        <dbReference type="RuleBase" id="RU000363"/>
    </source>
</evidence>
<dbReference type="CDD" id="cd05233">
    <property type="entry name" value="SDR_c"/>
    <property type="match status" value="1"/>
</dbReference>
<dbReference type="GO" id="GO:0016491">
    <property type="term" value="F:oxidoreductase activity"/>
    <property type="evidence" value="ECO:0007669"/>
    <property type="project" value="UniProtKB-KW"/>
</dbReference>
<gene>
    <name evidence="4" type="ORF">DIU77_18465</name>
</gene>
<reference evidence="4" key="1">
    <citation type="submission" date="2018-05" db="EMBL/GenBank/DDBJ databases">
        <authorList>
            <person name="Lanie J.A."/>
            <person name="Ng W.-L."/>
            <person name="Kazmierczak K.M."/>
            <person name="Andrzejewski T.M."/>
            <person name="Davidsen T.M."/>
            <person name="Wayne K.J."/>
            <person name="Tettelin H."/>
            <person name="Glass J.I."/>
            <person name="Rusch D."/>
            <person name="Podicherti R."/>
            <person name="Tsui H.-C.T."/>
            <person name="Winkler M.E."/>
        </authorList>
    </citation>
    <scope>NUCLEOTIDE SEQUENCE</scope>
    <source>
        <strain evidence="4">ZC4RG45</strain>
    </source>
</reference>
<protein>
    <submittedName>
        <fullName evidence="4">Short-chain dehydrogenase</fullName>
    </submittedName>
</protein>
<accession>A0A2W4ISX2</accession>
<proteinExistence type="inferred from homology"/>
<evidence type="ECO:0000256" key="1">
    <source>
        <dbReference type="ARBA" id="ARBA00006484"/>
    </source>
</evidence>
<dbReference type="PANTHER" id="PTHR42901">
    <property type="entry name" value="ALCOHOL DEHYDROGENASE"/>
    <property type="match status" value="1"/>
</dbReference>
<dbReference type="InterPro" id="IPR036291">
    <property type="entry name" value="NAD(P)-bd_dom_sf"/>
</dbReference>
<dbReference type="Pfam" id="PF00106">
    <property type="entry name" value="adh_short"/>
    <property type="match status" value="1"/>
</dbReference>
<dbReference type="InterPro" id="IPR002347">
    <property type="entry name" value="SDR_fam"/>
</dbReference>
<dbReference type="PRINTS" id="PR00080">
    <property type="entry name" value="SDRFAMILY"/>
</dbReference>
<sequence length="244" mass="25532">MGTGASRGLGFWGAWELARGGWSVALMARGRAALEAAAADIQKAAAAGAEVIYEPGDVADEASRLRLVKRVDERWGRLQLLVNNASQLGPTPLPPLAEFPVEALEPLFRTNVAAPLRFVQLCLPLLQAAGQALVVNVSSDAAVGGYPGWGGYGASKAALDLMSLTLAHELAGTGVQVLAVDPGDMDTDLHRLAVPDADPADLASPRDMAVRLADLVQRRLAPAGTPDERWRICLAAENGGESRA</sequence>
<dbReference type="AlphaFoldDB" id="A0A2W4ISX2"/>
<dbReference type="PROSITE" id="PS00061">
    <property type="entry name" value="ADH_SHORT"/>
    <property type="match status" value="1"/>
</dbReference>
<dbReference type="Gene3D" id="3.40.50.720">
    <property type="entry name" value="NAD(P)-binding Rossmann-like Domain"/>
    <property type="match status" value="1"/>
</dbReference>
<dbReference type="InterPro" id="IPR020904">
    <property type="entry name" value="Sc_DH/Rdtase_CS"/>
</dbReference>
<dbReference type="PRINTS" id="PR00081">
    <property type="entry name" value="GDHRDH"/>
</dbReference>
<evidence type="ECO:0000256" key="2">
    <source>
        <dbReference type="ARBA" id="ARBA00023002"/>
    </source>
</evidence>
<comment type="caution">
    <text evidence="4">The sequence shown here is derived from an EMBL/GenBank/DDBJ whole genome shotgun (WGS) entry which is preliminary data.</text>
</comment>
<evidence type="ECO:0000313" key="4">
    <source>
        <dbReference type="EMBL" id="PZM89980.1"/>
    </source>
</evidence>
<comment type="similarity">
    <text evidence="1 3">Belongs to the short-chain dehydrogenases/reductases (SDR) family.</text>
</comment>
<dbReference type="PANTHER" id="PTHR42901:SF1">
    <property type="entry name" value="ALCOHOL DEHYDROGENASE"/>
    <property type="match status" value="1"/>
</dbReference>